<dbReference type="PROSITE" id="PS00584">
    <property type="entry name" value="PFKB_KINASES_2"/>
    <property type="match status" value="1"/>
</dbReference>
<dbReference type="InterPro" id="IPR029056">
    <property type="entry name" value="Ribokinase-like"/>
</dbReference>
<dbReference type="PIRSF" id="PIRSF000535">
    <property type="entry name" value="1PFK/6PFK/LacC"/>
    <property type="match status" value="1"/>
</dbReference>
<dbReference type="FunFam" id="3.40.1190.20:FF:000001">
    <property type="entry name" value="Phosphofructokinase"/>
    <property type="match status" value="1"/>
</dbReference>
<keyword evidence="9" id="KW-1185">Reference proteome</keyword>
<dbReference type="GO" id="GO:0005829">
    <property type="term" value="C:cytosol"/>
    <property type="evidence" value="ECO:0007669"/>
    <property type="project" value="TreeGrafter"/>
</dbReference>
<dbReference type="NCBIfam" id="TIGR03168">
    <property type="entry name" value="1-PFK"/>
    <property type="match status" value="1"/>
</dbReference>
<evidence type="ECO:0000259" key="7">
    <source>
        <dbReference type="Pfam" id="PF00294"/>
    </source>
</evidence>
<dbReference type="OrthoDB" id="9801219at2"/>
<dbReference type="PANTHER" id="PTHR46566">
    <property type="entry name" value="1-PHOSPHOFRUCTOKINASE-RELATED"/>
    <property type="match status" value="1"/>
</dbReference>
<dbReference type="InterPro" id="IPR017583">
    <property type="entry name" value="Tagatose/fructose_Pkinase"/>
</dbReference>
<accession>A0A547PBV9</accession>
<dbReference type="Pfam" id="PF00294">
    <property type="entry name" value="PfkB"/>
    <property type="match status" value="1"/>
</dbReference>
<dbReference type="PANTHER" id="PTHR46566:SF2">
    <property type="entry name" value="ATP-DEPENDENT 6-PHOSPHOFRUCTOKINASE ISOZYME 2"/>
    <property type="match status" value="1"/>
</dbReference>
<keyword evidence="3" id="KW-0547">Nucleotide-binding</keyword>
<dbReference type="GO" id="GO:0005524">
    <property type="term" value="F:ATP binding"/>
    <property type="evidence" value="ECO:0007669"/>
    <property type="project" value="UniProtKB-KW"/>
</dbReference>
<dbReference type="CDD" id="cd01164">
    <property type="entry name" value="FruK_PfkB_like"/>
    <property type="match status" value="1"/>
</dbReference>
<evidence type="ECO:0000256" key="5">
    <source>
        <dbReference type="ARBA" id="ARBA00022840"/>
    </source>
</evidence>
<organism evidence="8 9">
    <name type="scientific">Erythrobacter insulae</name>
    <dbReference type="NCBI Taxonomy" id="2584124"/>
    <lineage>
        <taxon>Bacteria</taxon>
        <taxon>Pseudomonadati</taxon>
        <taxon>Pseudomonadota</taxon>
        <taxon>Alphaproteobacteria</taxon>
        <taxon>Sphingomonadales</taxon>
        <taxon>Erythrobacteraceae</taxon>
        <taxon>Erythrobacter/Porphyrobacter group</taxon>
        <taxon>Erythrobacter</taxon>
    </lineage>
</organism>
<comment type="similarity">
    <text evidence="1 6">Belongs to the carbohydrate kinase PfkB family.</text>
</comment>
<dbReference type="SUPFAM" id="SSF53613">
    <property type="entry name" value="Ribokinase-like"/>
    <property type="match status" value="1"/>
</dbReference>
<evidence type="ECO:0000256" key="3">
    <source>
        <dbReference type="ARBA" id="ARBA00022741"/>
    </source>
</evidence>
<feature type="domain" description="Carbohydrate kinase PfkB" evidence="7">
    <location>
        <begin position="10"/>
        <end position="295"/>
    </location>
</feature>
<keyword evidence="5" id="KW-0067">ATP-binding</keyword>
<evidence type="ECO:0000313" key="8">
    <source>
        <dbReference type="EMBL" id="TRD11622.1"/>
    </source>
</evidence>
<dbReference type="GO" id="GO:0003872">
    <property type="term" value="F:6-phosphofructokinase activity"/>
    <property type="evidence" value="ECO:0007669"/>
    <property type="project" value="TreeGrafter"/>
</dbReference>
<dbReference type="InterPro" id="IPR002173">
    <property type="entry name" value="Carboh/pur_kinase_PfkB_CS"/>
</dbReference>
<dbReference type="EMBL" id="VHJK01000001">
    <property type="protein sequence ID" value="TRD11622.1"/>
    <property type="molecule type" value="Genomic_DNA"/>
</dbReference>
<dbReference type="Proteomes" id="UP000316343">
    <property type="component" value="Unassembled WGS sequence"/>
</dbReference>
<evidence type="ECO:0000256" key="1">
    <source>
        <dbReference type="ARBA" id="ARBA00010688"/>
    </source>
</evidence>
<sequence length="310" mass="32558">MMNIATLTLNPTIDVAYSLDRFVHSDKLRTAEQKADPGGGGINVARVFVRLGGNARCVYMSGGSTGAALDALLDLHQIVREPVSIEGETRISATMFEQSSGHEYRIVPAGPVISEAEWHTCLDRLSSVECDYLVISGSLPRGIPADFYAQVASDAKQRGVRTVLDSSGDALKAAVAAGKLEMVKPNLKEFQQLIGEDISDPILIGKAAQDIARSGSARLIVVSLGERGGILASAEHVIECAAPKVASVSSVGAGDSCVAAMVHCLAAGKSNEEAFRYGMAAGGAALLTPGTDLARPADIRRLFEQYVSET</sequence>
<gene>
    <name evidence="8" type="ORF">FGU71_06925</name>
</gene>
<protein>
    <recommendedName>
        <fullName evidence="6">Phosphofructokinase</fullName>
    </recommendedName>
</protein>
<evidence type="ECO:0000256" key="4">
    <source>
        <dbReference type="ARBA" id="ARBA00022777"/>
    </source>
</evidence>
<comment type="caution">
    <text evidence="8">The sequence shown here is derived from an EMBL/GenBank/DDBJ whole genome shotgun (WGS) entry which is preliminary data.</text>
</comment>
<dbReference type="Gene3D" id="3.40.1190.20">
    <property type="match status" value="1"/>
</dbReference>
<dbReference type="PROSITE" id="PS00583">
    <property type="entry name" value="PFKB_KINASES_1"/>
    <property type="match status" value="1"/>
</dbReference>
<dbReference type="RefSeq" id="WP_142787896.1">
    <property type="nucleotide sequence ID" value="NZ_VHJK01000001.1"/>
</dbReference>
<keyword evidence="4 8" id="KW-0418">Kinase</keyword>
<name>A0A547PBV9_9SPHN</name>
<reference evidence="8 9" key="1">
    <citation type="submission" date="2019-06" db="EMBL/GenBank/DDBJ databases">
        <title>Erythrobacter insulae sp. nov., isolated from a tidal flat.</title>
        <authorList>
            <person name="Yoon J.-H."/>
        </authorList>
    </citation>
    <scope>NUCLEOTIDE SEQUENCE [LARGE SCALE GENOMIC DNA]</scope>
    <source>
        <strain evidence="8 9">JBTF-M21</strain>
    </source>
</reference>
<evidence type="ECO:0000256" key="2">
    <source>
        <dbReference type="ARBA" id="ARBA00022679"/>
    </source>
</evidence>
<evidence type="ECO:0000313" key="9">
    <source>
        <dbReference type="Proteomes" id="UP000316343"/>
    </source>
</evidence>
<proteinExistence type="inferred from homology"/>
<dbReference type="AlphaFoldDB" id="A0A547PBV9"/>
<evidence type="ECO:0000256" key="6">
    <source>
        <dbReference type="PIRNR" id="PIRNR000535"/>
    </source>
</evidence>
<keyword evidence="2 6" id="KW-0808">Transferase</keyword>
<dbReference type="InterPro" id="IPR011611">
    <property type="entry name" value="PfkB_dom"/>
</dbReference>